<keyword evidence="3 6" id="KW-1133">Transmembrane helix</keyword>
<comment type="subcellular location">
    <subcellularLocation>
        <location evidence="1">Membrane</location>
        <topology evidence="1">Multi-pass membrane protein</topology>
    </subcellularLocation>
</comment>
<feature type="region of interest" description="Disordered" evidence="5">
    <location>
        <begin position="625"/>
        <end position="709"/>
    </location>
</feature>
<dbReference type="InterPro" id="IPR045863">
    <property type="entry name" value="CorA_TM1_TM2"/>
</dbReference>
<evidence type="ECO:0000256" key="6">
    <source>
        <dbReference type="SAM" id="Phobius"/>
    </source>
</evidence>
<keyword evidence="4 6" id="KW-0472">Membrane</keyword>
<proteinExistence type="predicted"/>
<keyword evidence="8" id="KW-1185">Reference proteome</keyword>
<dbReference type="Gene3D" id="1.20.58.340">
    <property type="entry name" value="Magnesium transport protein CorA, transmembrane region"/>
    <property type="match status" value="1"/>
</dbReference>
<dbReference type="OrthoDB" id="426293at2759"/>
<feature type="compositionally biased region" description="Basic and acidic residues" evidence="5">
    <location>
        <begin position="630"/>
        <end position="644"/>
    </location>
</feature>
<feature type="region of interest" description="Disordered" evidence="5">
    <location>
        <begin position="25"/>
        <end position="88"/>
    </location>
</feature>
<name>A0A139I725_9PEZI</name>
<protein>
    <submittedName>
        <fullName evidence="7">Uncharacterized protein</fullName>
    </submittedName>
</protein>
<evidence type="ECO:0000256" key="2">
    <source>
        <dbReference type="ARBA" id="ARBA00022692"/>
    </source>
</evidence>
<accession>A0A139I725</accession>
<evidence type="ECO:0000256" key="1">
    <source>
        <dbReference type="ARBA" id="ARBA00004141"/>
    </source>
</evidence>
<dbReference type="Proteomes" id="UP000073492">
    <property type="component" value="Unassembled WGS sequence"/>
</dbReference>
<evidence type="ECO:0000313" key="7">
    <source>
        <dbReference type="EMBL" id="KXT10550.1"/>
    </source>
</evidence>
<dbReference type="EMBL" id="LFZO01000254">
    <property type="protein sequence ID" value="KXT10550.1"/>
    <property type="molecule type" value="Genomic_DNA"/>
</dbReference>
<feature type="compositionally biased region" description="Polar residues" evidence="5">
    <location>
        <begin position="42"/>
        <end position="56"/>
    </location>
</feature>
<comment type="caution">
    <text evidence="7">The sequence shown here is derived from an EMBL/GenBank/DDBJ whole genome shotgun (WGS) entry which is preliminary data.</text>
</comment>
<dbReference type="SUPFAM" id="SSF144083">
    <property type="entry name" value="Magnesium transport protein CorA, transmembrane region"/>
    <property type="match status" value="1"/>
</dbReference>
<gene>
    <name evidence="7" type="ORF">AC579_8326</name>
</gene>
<feature type="transmembrane region" description="Helical" evidence="6">
    <location>
        <begin position="569"/>
        <end position="590"/>
    </location>
</feature>
<dbReference type="Pfam" id="PF01544">
    <property type="entry name" value="CorA"/>
    <property type="match status" value="1"/>
</dbReference>
<evidence type="ECO:0000256" key="3">
    <source>
        <dbReference type="ARBA" id="ARBA00022989"/>
    </source>
</evidence>
<sequence>MDRSGRFEAREELYHEIAQKIHDLLSQNIAGPSDSPRRGSYPQHSRSIPSRLNQGESGFGRGSPKNWIGSPSILSRGTGEESDDDHGTDETLYAQQELRSEVYDLEGLRSHLMDYPWNEFGVEILADVVHNPDFLRQASLFPLQTGPVEDRSHLSGFQVWDVASDGAPLALDYTENETSRAIAIWNTIKEINSPSRQRKAVGRITIMRELTPILFGALHYVLNDTFDMDEIFQLLVTADSTSSHVHRAFELDARRQCSKIFAFEYFTIIGEDCLPLHWQLSDKEIDNNPRHIRITRCNAVIALAMTSDPVRKVRNPSRRAKNQNDYGNIYDPFSSWHLLNLQCFPDLKSSTDVHDTAKHYVNGPEAFLITLLGEFRDAQRRFEDINRAITKLITPPSSFMFDAKIRDDLLFEDQHFTYVRRYFWAYQTLGIMNESIRAIVDAFEHDFPEDLFDGKAKLLWPLDDENSARNAFYKKRLATLKHKFDAQMRSFRALIQGNEDRRTEIRGLREELYVGTSIHESRKSVEMTETTVQQGHNVKLLTLVSIFFLPSQFVTSVFGMTNMPTQESYWLFGVVMAAICVPFFILIGSLNTNRGMNFWLSKGTAISRNFLKLFSFFGRPFHKTSNVADGKSEDEKQGAEERPKPPPASRTHRGSIMPMPRRSNRQLSQSDHSDEGDAAAPRTQKAPSSKLAQMFKGERQERTNSSYEV</sequence>
<reference evidence="7 8" key="1">
    <citation type="submission" date="2015-07" db="EMBL/GenBank/DDBJ databases">
        <title>Comparative genomics of the Sigatoka disease complex on banana suggests a link between parallel evolutionary changes in Pseudocercospora fijiensis and Pseudocercospora eumusae and increased virulence on the banana host.</title>
        <authorList>
            <person name="Chang T.-C."/>
            <person name="Salvucci A."/>
            <person name="Crous P.W."/>
            <person name="Stergiopoulos I."/>
        </authorList>
    </citation>
    <scope>NUCLEOTIDE SEQUENCE [LARGE SCALE GENOMIC DNA]</scope>
    <source>
        <strain evidence="7 8">CBS 116634</strain>
    </source>
</reference>
<dbReference type="GO" id="GO:0016020">
    <property type="term" value="C:membrane"/>
    <property type="evidence" value="ECO:0007669"/>
    <property type="project" value="UniProtKB-SubCell"/>
</dbReference>
<evidence type="ECO:0000313" key="8">
    <source>
        <dbReference type="Proteomes" id="UP000073492"/>
    </source>
</evidence>
<dbReference type="GO" id="GO:0046873">
    <property type="term" value="F:metal ion transmembrane transporter activity"/>
    <property type="evidence" value="ECO:0007669"/>
    <property type="project" value="InterPro"/>
</dbReference>
<organism evidence="7 8">
    <name type="scientific">Pseudocercospora musae</name>
    <dbReference type="NCBI Taxonomy" id="113226"/>
    <lineage>
        <taxon>Eukaryota</taxon>
        <taxon>Fungi</taxon>
        <taxon>Dikarya</taxon>
        <taxon>Ascomycota</taxon>
        <taxon>Pezizomycotina</taxon>
        <taxon>Dothideomycetes</taxon>
        <taxon>Dothideomycetidae</taxon>
        <taxon>Mycosphaerellales</taxon>
        <taxon>Mycosphaerellaceae</taxon>
        <taxon>Pseudocercospora</taxon>
    </lineage>
</organism>
<dbReference type="AlphaFoldDB" id="A0A139I725"/>
<keyword evidence="2 6" id="KW-0812">Transmembrane</keyword>
<dbReference type="InterPro" id="IPR002523">
    <property type="entry name" value="MgTranspt_CorA/ZnTranspt_ZntB"/>
</dbReference>
<evidence type="ECO:0000256" key="5">
    <source>
        <dbReference type="SAM" id="MobiDB-lite"/>
    </source>
</evidence>
<evidence type="ECO:0000256" key="4">
    <source>
        <dbReference type="ARBA" id="ARBA00023136"/>
    </source>
</evidence>